<evidence type="ECO:0000256" key="2">
    <source>
        <dbReference type="ARBA" id="ARBA00022692"/>
    </source>
</evidence>
<organism evidence="7 8">
    <name type="scientific">Clydaea vesicula</name>
    <dbReference type="NCBI Taxonomy" id="447962"/>
    <lineage>
        <taxon>Eukaryota</taxon>
        <taxon>Fungi</taxon>
        <taxon>Fungi incertae sedis</taxon>
        <taxon>Chytridiomycota</taxon>
        <taxon>Chytridiomycota incertae sedis</taxon>
        <taxon>Chytridiomycetes</taxon>
        <taxon>Lobulomycetales</taxon>
        <taxon>Lobulomycetaceae</taxon>
        <taxon>Clydaea</taxon>
    </lineage>
</organism>
<name>A0AAD5U205_9FUNG</name>
<feature type="transmembrane region" description="Helical" evidence="5">
    <location>
        <begin position="497"/>
        <end position="518"/>
    </location>
</feature>
<comment type="subcellular location">
    <subcellularLocation>
        <location evidence="1">Membrane</location>
        <topology evidence="1">Multi-pass membrane protein</topology>
    </subcellularLocation>
</comment>
<feature type="non-terminal residue" evidence="7">
    <location>
        <position position="1"/>
    </location>
</feature>
<feature type="transmembrane region" description="Helical" evidence="5">
    <location>
        <begin position="6"/>
        <end position="23"/>
    </location>
</feature>
<dbReference type="SUPFAM" id="SSF90123">
    <property type="entry name" value="ABC transporter transmembrane region"/>
    <property type="match status" value="1"/>
</dbReference>
<dbReference type="InterPro" id="IPR011527">
    <property type="entry name" value="ABC1_TM_dom"/>
</dbReference>
<dbReference type="EMBL" id="JADGJW010000204">
    <property type="protein sequence ID" value="KAJ3221863.1"/>
    <property type="molecule type" value="Genomic_DNA"/>
</dbReference>
<dbReference type="PANTHER" id="PTHR24221">
    <property type="entry name" value="ATP-BINDING CASSETTE SUB-FAMILY B"/>
    <property type="match status" value="1"/>
</dbReference>
<dbReference type="GO" id="GO:0140359">
    <property type="term" value="F:ABC-type transporter activity"/>
    <property type="evidence" value="ECO:0007669"/>
    <property type="project" value="InterPro"/>
</dbReference>
<feature type="transmembrane region" description="Helical" evidence="5">
    <location>
        <begin position="219"/>
        <end position="242"/>
    </location>
</feature>
<dbReference type="PANTHER" id="PTHR24221:SF654">
    <property type="entry name" value="ATP-BINDING CASSETTE SUB-FAMILY B MEMBER 6"/>
    <property type="match status" value="1"/>
</dbReference>
<feature type="transmembrane region" description="Helical" evidence="5">
    <location>
        <begin position="334"/>
        <end position="356"/>
    </location>
</feature>
<feature type="transmembrane region" description="Helical" evidence="5">
    <location>
        <begin position="119"/>
        <end position="139"/>
    </location>
</feature>
<feature type="transmembrane region" description="Helical" evidence="5">
    <location>
        <begin position="151"/>
        <end position="175"/>
    </location>
</feature>
<feature type="transmembrane region" description="Helical" evidence="5">
    <location>
        <begin position="262"/>
        <end position="286"/>
    </location>
</feature>
<evidence type="ECO:0000259" key="6">
    <source>
        <dbReference type="PROSITE" id="PS50929"/>
    </source>
</evidence>
<keyword evidence="8" id="KW-1185">Reference proteome</keyword>
<dbReference type="GO" id="GO:0005774">
    <property type="term" value="C:vacuolar membrane"/>
    <property type="evidence" value="ECO:0007669"/>
    <property type="project" value="TreeGrafter"/>
</dbReference>
<evidence type="ECO:0000256" key="4">
    <source>
        <dbReference type="ARBA" id="ARBA00023136"/>
    </source>
</evidence>
<feature type="transmembrane region" description="Helical" evidence="5">
    <location>
        <begin position="467"/>
        <end position="485"/>
    </location>
</feature>
<feature type="transmembrane region" description="Helical" evidence="5">
    <location>
        <begin position="362"/>
        <end position="383"/>
    </location>
</feature>
<protein>
    <submittedName>
        <fullName evidence="7">Homocysteine S-methyltransferase 1</fullName>
    </submittedName>
</protein>
<dbReference type="GO" id="GO:0005524">
    <property type="term" value="F:ATP binding"/>
    <property type="evidence" value="ECO:0007669"/>
    <property type="project" value="InterPro"/>
</dbReference>
<keyword evidence="4 5" id="KW-0472">Membrane</keyword>
<dbReference type="PROSITE" id="PS50929">
    <property type="entry name" value="ABC_TM1F"/>
    <property type="match status" value="1"/>
</dbReference>
<feature type="transmembrane region" description="Helical" evidence="5">
    <location>
        <begin position="53"/>
        <end position="78"/>
    </location>
</feature>
<feature type="domain" description="ABC transmembrane type-1" evidence="6">
    <location>
        <begin position="222"/>
        <end position="520"/>
    </location>
</feature>
<gene>
    <name evidence="7" type="primary">HMT-1_1</name>
    <name evidence="7" type="ORF">HK099_003009</name>
</gene>
<dbReference type="Gene3D" id="1.20.1560.10">
    <property type="entry name" value="ABC transporter type 1, transmembrane domain"/>
    <property type="match status" value="1"/>
</dbReference>
<proteinExistence type="predicted"/>
<dbReference type="Pfam" id="PF00664">
    <property type="entry name" value="ABC_membrane"/>
    <property type="match status" value="1"/>
</dbReference>
<dbReference type="InterPro" id="IPR039421">
    <property type="entry name" value="Type_1_exporter"/>
</dbReference>
<evidence type="ECO:0000256" key="5">
    <source>
        <dbReference type="SAM" id="Phobius"/>
    </source>
</evidence>
<feature type="transmembrane region" description="Helical" evidence="5">
    <location>
        <begin position="84"/>
        <end position="107"/>
    </location>
</feature>
<dbReference type="Proteomes" id="UP001211065">
    <property type="component" value="Unassembled WGS sequence"/>
</dbReference>
<keyword evidence="2 5" id="KW-0812">Transmembrane</keyword>
<sequence length="529" mass="61930">MLWISIFYFVIALITAANFFLRWPRIQQASNLNEETPLLVSNRQYAIQPVSKLLLLFSLANLFSTYIDIVLTFLSLFLLKDSNLQQILSSLLIFFSWVLISTVIAFVRSAIRNGTISHYTIYIPVFFFCSTFFDTFSFFSQYWDGAANFNVLRTVALINLFVRMLFLWFVVVYILHNRGLLKVADTSENSRNISTWNNSREKILKLAPFLWPKKNSLKLVVLLCFMLLLGERIVNIVVPLAYKYIVDQLAYDPKTFAWLPVLYYVSFRFFQGSNGLLGALRSWFWIPVSQYTSRKISVKMLAHLHDLGLEFHLRRKTGEVLRVMDRGTSSVGSLLSYILFNILPIFFDIFAAIVVFVVMFDWIFGIIIFMSIFTYIFLTVWITEWRTKFRREMVELDNAYNARYLNLLNFSIYYFRAVDSLLNFETVKYFNNAEFEVQEYENAIVKYQAADFKSLASLNVLNLSQNLVITVGLLCGSLLCVFRISNGQSTLSDFILFMTYSAQLYQPLNWFGTFYRMIQQNFIDMEKMF</sequence>
<dbReference type="AlphaFoldDB" id="A0AAD5U205"/>
<keyword evidence="3 5" id="KW-1133">Transmembrane helix</keyword>
<dbReference type="CDD" id="cd18581">
    <property type="entry name" value="ABC_6TM_ABCB6"/>
    <property type="match status" value="1"/>
</dbReference>
<evidence type="ECO:0000256" key="1">
    <source>
        <dbReference type="ARBA" id="ARBA00004141"/>
    </source>
</evidence>
<dbReference type="InterPro" id="IPR036640">
    <property type="entry name" value="ABC1_TM_sf"/>
</dbReference>
<comment type="caution">
    <text evidence="7">The sequence shown here is derived from an EMBL/GenBank/DDBJ whole genome shotgun (WGS) entry which is preliminary data.</text>
</comment>
<reference evidence="7" key="1">
    <citation type="submission" date="2020-05" db="EMBL/GenBank/DDBJ databases">
        <title>Phylogenomic resolution of chytrid fungi.</title>
        <authorList>
            <person name="Stajich J.E."/>
            <person name="Amses K."/>
            <person name="Simmons R."/>
            <person name="Seto K."/>
            <person name="Myers J."/>
            <person name="Bonds A."/>
            <person name="Quandt C.A."/>
            <person name="Barry K."/>
            <person name="Liu P."/>
            <person name="Grigoriev I."/>
            <person name="Longcore J.E."/>
            <person name="James T.Y."/>
        </authorList>
    </citation>
    <scope>NUCLEOTIDE SEQUENCE</scope>
    <source>
        <strain evidence="7">JEL0476</strain>
    </source>
</reference>
<accession>A0AAD5U205</accession>
<evidence type="ECO:0000313" key="7">
    <source>
        <dbReference type="EMBL" id="KAJ3221863.1"/>
    </source>
</evidence>
<evidence type="ECO:0000313" key="8">
    <source>
        <dbReference type="Proteomes" id="UP001211065"/>
    </source>
</evidence>
<evidence type="ECO:0000256" key="3">
    <source>
        <dbReference type="ARBA" id="ARBA00022989"/>
    </source>
</evidence>